<name>A0ABW5SV01_9BACL</name>
<dbReference type="Pfam" id="PF01381">
    <property type="entry name" value="HTH_3"/>
    <property type="match status" value="1"/>
</dbReference>
<evidence type="ECO:0000313" key="3">
    <source>
        <dbReference type="Proteomes" id="UP001597540"/>
    </source>
</evidence>
<dbReference type="Gene3D" id="1.10.260.40">
    <property type="entry name" value="lambda repressor-like DNA-binding domains"/>
    <property type="match status" value="1"/>
</dbReference>
<accession>A0ABW5SV01</accession>
<proteinExistence type="predicted"/>
<evidence type="ECO:0000313" key="2">
    <source>
        <dbReference type="EMBL" id="MFD2703602.1"/>
    </source>
</evidence>
<reference evidence="3" key="1">
    <citation type="journal article" date="2019" name="Int. J. Syst. Evol. Microbiol.">
        <title>The Global Catalogue of Microorganisms (GCM) 10K type strain sequencing project: providing services to taxonomists for standard genome sequencing and annotation.</title>
        <authorList>
            <consortium name="The Broad Institute Genomics Platform"/>
            <consortium name="The Broad Institute Genome Sequencing Center for Infectious Disease"/>
            <person name="Wu L."/>
            <person name="Ma J."/>
        </authorList>
    </citation>
    <scope>NUCLEOTIDE SEQUENCE [LARGE SCALE GENOMIC DNA]</scope>
    <source>
        <strain evidence="3">KCTC 33849</strain>
    </source>
</reference>
<evidence type="ECO:0000259" key="1">
    <source>
        <dbReference type="PROSITE" id="PS50943"/>
    </source>
</evidence>
<keyword evidence="3" id="KW-1185">Reference proteome</keyword>
<protein>
    <submittedName>
        <fullName evidence="2">Helix-turn-helix domain-containing protein</fullName>
    </submittedName>
</protein>
<gene>
    <name evidence="2" type="ORF">ACFSVM_24510</name>
</gene>
<dbReference type="EMBL" id="JBHUMJ010000011">
    <property type="protein sequence ID" value="MFD2703602.1"/>
    <property type="molecule type" value="Genomic_DNA"/>
</dbReference>
<dbReference type="SUPFAM" id="SSF47413">
    <property type="entry name" value="lambda repressor-like DNA-binding domains"/>
    <property type="match status" value="1"/>
</dbReference>
<dbReference type="SMART" id="SM00530">
    <property type="entry name" value="HTH_XRE"/>
    <property type="match status" value="1"/>
</dbReference>
<comment type="caution">
    <text evidence="2">The sequence shown here is derived from an EMBL/GenBank/DDBJ whole genome shotgun (WGS) entry which is preliminary data.</text>
</comment>
<dbReference type="Proteomes" id="UP001597540">
    <property type="component" value="Unassembled WGS sequence"/>
</dbReference>
<dbReference type="InterPro" id="IPR001387">
    <property type="entry name" value="Cro/C1-type_HTH"/>
</dbReference>
<organism evidence="2 3">
    <name type="scientific">Paenibacillus shunpengii</name>
    <dbReference type="NCBI Taxonomy" id="2054424"/>
    <lineage>
        <taxon>Bacteria</taxon>
        <taxon>Bacillati</taxon>
        <taxon>Bacillota</taxon>
        <taxon>Bacilli</taxon>
        <taxon>Bacillales</taxon>
        <taxon>Paenibacillaceae</taxon>
        <taxon>Paenibacillus</taxon>
    </lineage>
</organism>
<dbReference type="PROSITE" id="PS50943">
    <property type="entry name" value="HTH_CROC1"/>
    <property type="match status" value="1"/>
</dbReference>
<sequence length="187" mass="21651">MQRRKPYQTTNNDLKALAIMESVNERIEWIRNKASEMNNGQYTVSKVANDIEVGPSVLTKLESGFTKNPNLDLLQKLSNYFNVPIIAFFDEYYVSPYPFTIFGFNHSGLDVGPLFREAYQIDLSCTISSLNSESSEILQDSFQITPLEYQEVKEEFKYILYKLGERKKRWAKMLKAMDKLSGGMRNE</sequence>
<dbReference type="InterPro" id="IPR010982">
    <property type="entry name" value="Lambda_DNA-bd_dom_sf"/>
</dbReference>
<dbReference type="RefSeq" id="WP_251629725.1">
    <property type="nucleotide sequence ID" value="NZ_JBHUMJ010000011.1"/>
</dbReference>
<feature type="domain" description="HTH cro/C1-type" evidence="1">
    <location>
        <begin position="42"/>
        <end position="88"/>
    </location>
</feature>